<name>A0ABD2Y834_9GENT</name>
<dbReference type="Proteomes" id="UP001630127">
    <property type="component" value="Unassembled WGS sequence"/>
</dbReference>
<sequence length="404" mass="45763">MVYTFVDWPLRHLEFLEKHRSLASPVKYGISTLKTELRFLRTFLIYPAKAIIPCGWLSSVEAAFTKSTEELSSACREPSSRADLFVFDMLEKVKIYKPEIRKSYHILSEQQRQEEEATAAWESNNSPWLDRGALMNFVGSVLENLEDILEPKESSVAVLKIKFGSLKEKLSFFRNFLSIFLENDYSSSSSSQEKMMISFLDNSVHMATTSAACLSYLFWVDDEMDPKMNSKLSDLLHKKIKPRTSHDLDMYLALLRAAASLKADKVSRNHQKEVKMHSVQSIREYFGKSKTSIGPTALLQASTIGSNDDEGFLKASTEGSKDDEGLLKASMAEQALGNEKDDEVAEFVKFLLDNSIDSIINDQIDCLRKELEYLIAFLMDLPDNCWGDLFWISSDIKAATIKAA</sequence>
<protein>
    <recommendedName>
        <fullName evidence="1">Late blight resistance protein R1A-like N-terminal domain-containing protein</fullName>
    </recommendedName>
</protein>
<evidence type="ECO:0000313" key="2">
    <source>
        <dbReference type="EMBL" id="KAL3502037.1"/>
    </source>
</evidence>
<feature type="domain" description="Late blight resistance protein R1A-like N-terminal" evidence="1">
    <location>
        <begin position="92"/>
        <end position="279"/>
    </location>
</feature>
<reference evidence="2 3" key="1">
    <citation type="submission" date="2024-11" db="EMBL/GenBank/DDBJ databases">
        <title>A near-complete genome assembly of Cinchona calisaya.</title>
        <authorList>
            <person name="Lian D.C."/>
            <person name="Zhao X.W."/>
            <person name="Wei L."/>
        </authorList>
    </citation>
    <scope>NUCLEOTIDE SEQUENCE [LARGE SCALE GENOMIC DNA]</scope>
    <source>
        <tissue evidence="2">Nenye</tissue>
    </source>
</reference>
<organism evidence="2 3">
    <name type="scientific">Cinchona calisaya</name>
    <dbReference type="NCBI Taxonomy" id="153742"/>
    <lineage>
        <taxon>Eukaryota</taxon>
        <taxon>Viridiplantae</taxon>
        <taxon>Streptophyta</taxon>
        <taxon>Embryophyta</taxon>
        <taxon>Tracheophyta</taxon>
        <taxon>Spermatophyta</taxon>
        <taxon>Magnoliopsida</taxon>
        <taxon>eudicotyledons</taxon>
        <taxon>Gunneridae</taxon>
        <taxon>Pentapetalae</taxon>
        <taxon>asterids</taxon>
        <taxon>lamiids</taxon>
        <taxon>Gentianales</taxon>
        <taxon>Rubiaceae</taxon>
        <taxon>Cinchonoideae</taxon>
        <taxon>Cinchoneae</taxon>
        <taxon>Cinchona</taxon>
    </lineage>
</organism>
<dbReference type="Pfam" id="PF12061">
    <property type="entry name" value="NB-LRR"/>
    <property type="match status" value="1"/>
</dbReference>
<evidence type="ECO:0000313" key="3">
    <source>
        <dbReference type="Proteomes" id="UP001630127"/>
    </source>
</evidence>
<proteinExistence type="predicted"/>
<dbReference type="EMBL" id="JBJUIK010000015">
    <property type="protein sequence ID" value="KAL3502037.1"/>
    <property type="molecule type" value="Genomic_DNA"/>
</dbReference>
<keyword evidence="3" id="KW-1185">Reference proteome</keyword>
<comment type="caution">
    <text evidence="2">The sequence shown here is derived from an EMBL/GenBank/DDBJ whole genome shotgun (WGS) entry which is preliminary data.</text>
</comment>
<gene>
    <name evidence="2" type="ORF">ACH5RR_036486</name>
</gene>
<dbReference type="AlphaFoldDB" id="A0ABD2Y834"/>
<accession>A0ABD2Y834</accession>
<evidence type="ECO:0000259" key="1">
    <source>
        <dbReference type="Pfam" id="PF12061"/>
    </source>
</evidence>
<dbReference type="InterPro" id="IPR021929">
    <property type="entry name" value="R1A-like_N"/>
</dbReference>